<reference evidence="2 4" key="2">
    <citation type="journal article" date="2013" name="Nature">
        <title>Insights into bilaterian evolution from three spiralian genomes.</title>
        <authorList>
            <person name="Simakov O."/>
            <person name="Marletaz F."/>
            <person name="Cho S.J."/>
            <person name="Edsinger-Gonzales E."/>
            <person name="Havlak P."/>
            <person name="Hellsten U."/>
            <person name="Kuo D.H."/>
            <person name="Larsson T."/>
            <person name="Lv J."/>
            <person name="Arendt D."/>
            <person name="Savage R."/>
            <person name="Osoegawa K."/>
            <person name="de Jong P."/>
            <person name="Grimwood J."/>
            <person name="Chapman J.A."/>
            <person name="Shapiro H."/>
            <person name="Aerts A."/>
            <person name="Otillar R.P."/>
            <person name="Terry A.Y."/>
            <person name="Boore J.L."/>
            <person name="Grigoriev I.V."/>
            <person name="Lindberg D.R."/>
            <person name="Seaver E.C."/>
            <person name="Weisblat D.A."/>
            <person name="Putnam N.H."/>
            <person name="Rokhsar D.S."/>
        </authorList>
    </citation>
    <scope>NUCLEOTIDE SEQUENCE</scope>
</reference>
<dbReference type="HOGENOM" id="CLU_350421_0_0_1"/>
<feature type="compositionally biased region" description="Low complexity" evidence="1">
    <location>
        <begin position="73"/>
        <end position="84"/>
    </location>
</feature>
<evidence type="ECO:0008006" key="5">
    <source>
        <dbReference type="Google" id="ProtNLM"/>
    </source>
</evidence>
<name>T1FPY9_HELRO</name>
<feature type="compositionally biased region" description="Low complexity" evidence="1">
    <location>
        <begin position="174"/>
        <end position="184"/>
    </location>
</feature>
<dbReference type="InParanoid" id="T1FPY9"/>
<dbReference type="KEGG" id="hro:HELRODRAFT_188414"/>
<feature type="region of interest" description="Disordered" evidence="1">
    <location>
        <begin position="412"/>
        <end position="434"/>
    </location>
</feature>
<reference evidence="4" key="1">
    <citation type="submission" date="2012-12" db="EMBL/GenBank/DDBJ databases">
        <authorList>
            <person name="Hellsten U."/>
            <person name="Grimwood J."/>
            <person name="Chapman J.A."/>
            <person name="Shapiro H."/>
            <person name="Aerts A."/>
            <person name="Otillar R.P."/>
            <person name="Terry A.Y."/>
            <person name="Boore J.L."/>
            <person name="Simakov O."/>
            <person name="Marletaz F."/>
            <person name="Cho S.-J."/>
            <person name="Edsinger-Gonzales E."/>
            <person name="Havlak P."/>
            <person name="Kuo D.-H."/>
            <person name="Larsson T."/>
            <person name="Lv J."/>
            <person name="Arendt D."/>
            <person name="Savage R."/>
            <person name="Osoegawa K."/>
            <person name="de Jong P."/>
            <person name="Lindberg D.R."/>
            <person name="Seaver E.C."/>
            <person name="Weisblat D.A."/>
            <person name="Putnam N.H."/>
            <person name="Grigoriev I.V."/>
            <person name="Rokhsar D.S."/>
        </authorList>
    </citation>
    <scope>NUCLEOTIDE SEQUENCE</scope>
</reference>
<organism evidence="3 4">
    <name type="scientific">Helobdella robusta</name>
    <name type="common">Californian leech</name>
    <dbReference type="NCBI Taxonomy" id="6412"/>
    <lineage>
        <taxon>Eukaryota</taxon>
        <taxon>Metazoa</taxon>
        <taxon>Spiralia</taxon>
        <taxon>Lophotrochozoa</taxon>
        <taxon>Annelida</taxon>
        <taxon>Clitellata</taxon>
        <taxon>Hirudinea</taxon>
        <taxon>Rhynchobdellida</taxon>
        <taxon>Glossiphoniidae</taxon>
        <taxon>Helobdella</taxon>
    </lineage>
</organism>
<evidence type="ECO:0000313" key="4">
    <source>
        <dbReference type="Proteomes" id="UP000015101"/>
    </source>
</evidence>
<gene>
    <name evidence="3" type="primary">20210886</name>
    <name evidence="2" type="ORF">HELRODRAFT_188414</name>
</gene>
<evidence type="ECO:0000256" key="1">
    <source>
        <dbReference type="SAM" id="MobiDB-lite"/>
    </source>
</evidence>
<keyword evidence="4" id="KW-1185">Reference proteome</keyword>
<sequence>MQMNDFAKQAEINQFLMLHSMKSCNQVASNKAREDDSVFGGVWVSPEDDVKKNTLSLTGTEIWGPRPNQINEKSISSDSSSIKSTPADITPEVISDKERFFFKNNNAIPYFQFPHGLNHSQNDQRMQQLFGDISHNYNQSNNVPPLQLHQQQQFRSDILPSGEDKFRSILDGKSSGSSSGRVSVSDQDSAIWGNYAQTLNDLNKKSNKNSSSDASQKDFSSPINYLVDFPPTASIIQKDLLEKSFSSNMTTPWSTVVKQSIANNQEDWLNKMKINSNNNFPGSNPVAKMMSKDNLGPFHNSPWDQPSKPHLSQQSTNVWGLPLSQPTTINKHPGSNPTNIWGHSITKDLNIGSQCPVKFDPSVPPPPFPQKTLPLNKNILDGKMPQMNSNNNTTNVNRDQLLSLLGRPLSSMSSSSMKQVGGLNNSREHQNSMQATYLQQQQQANNIFKHLNQQSFNMAATHQVTPMQRPSDLQWSELYKKLARYICSSAQLPQTRSRMIQFFTALGFKKETAGKLLIDNGLDFELTLGELIFKSAVSRGLIDTSLLSPGRSPLDPSKPINSNKHGGILQNYLISLHGIIQQMSFTQNCHDVSASAQPPIDYTIQALINSQERFTSPTLYMPNFSFTSNNYNNDQLVCGSAGGSSSLSSGVINNLKNLISSNNSASSSITGISNDSSNVRSILLSSSNNVKGNSDLNLGLGSNNNNRGMPPSFFTTPPHLGLSSPLPIFDVNCNNEQQQQQQQLLPLLHQQQSKSSSMLNPRSPEWVPNSNSMLDSVGLVSGFGGNANSSIILSTSSATFVSSV</sequence>
<evidence type="ECO:0000313" key="2">
    <source>
        <dbReference type="EMBL" id="ESO06599.1"/>
    </source>
</evidence>
<dbReference type="CTD" id="20210886"/>
<dbReference type="AlphaFoldDB" id="T1FPY9"/>
<feature type="region of interest" description="Disordered" evidence="1">
    <location>
        <begin position="165"/>
        <end position="184"/>
    </location>
</feature>
<dbReference type="EMBL" id="KB096324">
    <property type="protein sequence ID" value="ESO06599.1"/>
    <property type="molecule type" value="Genomic_DNA"/>
</dbReference>
<evidence type="ECO:0000313" key="3">
    <source>
        <dbReference type="EnsemblMetazoa" id="HelroP188414"/>
    </source>
</evidence>
<dbReference type="Proteomes" id="UP000015101">
    <property type="component" value="Unassembled WGS sequence"/>
</dbReference>
<dbReference type="GeneID" id="20210886"/>
<proteinExistence type="predicted"/>
<dbReference type="EMBL" id="AMQM01000654">
    <property type="status" value="NOT_ANNOTATED_CDS"/>
    <property type="molecule type" value="Genomic_DNA"/>
</dbReference>
<protein>
    <recommendedName>
        <fullName evidence="5">UBA domain-containing protein</fullName>
    </recommendedName>
</protein>
<reference evidence="3" key="3">
    <citation type="submission" date="2015-06" db="UniProtKB">
        <authorList>
            <consortium name="EnsemblMetazoa"/>
        </authorList>
    </citation>
    <scope>IDENTIFICATION</scope>
</reference>
<accession>T1FPY9</accession>
<dbReference type="RefSeq" id="XP_009015967.1">
    <property type="nucleotide sequence ID" value="XM_009017719.1"/>
</dbReference>
<feature type="region of interest" description="Disordered" evidence="1">
    <location>
        <begin position="60"/>
        <end position="87"/>
    </location>
</feature>
<dbReference type="EnsemblMetazoa" id="HelroT188414">
    <property type="protein sequence ID" value="HelroP188414"/>
    <property type="gene ID" value="HelroG188414"/>
</dbReference>